<reference evidence="1 2" key="1">
    <citation type="journal article" date="2023" name="Arcadia Sci">
        <title>De novo assembly of a long-read Amblyomma americanum tick genome.</title>
        <authorList>
            <person name="Chou S."/>
            <person name="Poskanzer K.E."/>
            <person name="Rollins M."/>
            <person name="Thuy-Boun P.S."/>
        </authorList>
    </citation>
    <scope>NUCLEOTIDE SEQUENCE [LARGE SCALE GENOMIC DNA]</scope>
    <source>
        <strain evidence="1">F_SG_1</strain>
        <tissue evidence="1">Salivary glands</tissue>
    </source>
</reference>
<name>A0AAQ4F687_AMBAM</name>
<evidence type="ECO:0000313" key="1">
    <source>
        <dbReference type="EMBL" id="KAK8782640.1"/>
    </source>
</evidence>
<comment type="caution">
    <text evidence="1">The sequence shown here is derived from an EMBL/GenBank/DDBJ whole genome shotgun (WGS) entry which is preliminary data.</text>
</comment>
<sequence length="95" mass="10792">MMLRPTCNLNHYALGARDDDVAPEVDTDHDPRILMGVAEFYPVLNEARSKWSIHERISPVRRKLIEGTGCVIKDQEREAVTCTAMMLRANGDENH</sequence>
<dbReference type="Proteomes" id="UP001321473">
    <property type="component" value="Unassembled WGS sequence"/>
</dbReference>
<dbReference type="EMBL" id="JARKHS020006442">
    <property type="protein sequence ID" value="KAK8782640.1"/>
    <property type="molecule type" value="Genomic_DNA"/>
</dbReference>
<dbReference type="AlphaFoldDB" id="A0AAQ4F687"/>
<keyword evidence="2" id="KW-1185">Reference proteome</keyword>
<evidence type="ECO:0000313" key="2">
    <source>
        <dbReference type="Proteomes" id="UP001321473"/>
    </source>
</evidence>
<proteinExistence type="predicted"/>
<gene>
    <name evidence="1" type="ORF">V5799_016020</name>
</gene>
<organism evidence="1 2">
    <name type="scientific">Amblyomma americanum</name>
    <name type="common">Lone star tick</name>
    <dbReference type="NCBI Taxonomy" id="6943"/>
    <lineage>
        <taxon>Eukaryota</taxon>
        <taxon>Metazoa</taxon>
        <taxon>Ecdysozoa</taxon>
        <taxon>Arthropoda</taxon>
        <taxon>Chelicerata</taxon>
        <taxon>Arachnida</taxon>
        <taxon>Acari</taxon>
        <taxon>Parasitiformes</taxon>
        <taxon>Ixodida</taxon>
        <taxon>Ixodoidea</taxon>
        <taxon>Ixodidae</taxon>
        <taxon>Amblyomminae</taxon>
        <taxon>Amblyomma</taxon>
    </lineage>
</organism>
<accession>A0AAQ4F687</accession>
<protein>
    <submittedName>
        <fullName evidence="1">Uncharacterized protein</fullName>
    </submittedName>
</protein>